<evidence type="ECO:0000313" key="14">
    <source>
        <dbReference type="EMBL" id="MRV71246.1"/>
    </source>
</evidence>
<dbReference type="SUPFAM" id="SSF53738">
    <property type="entry name" value="Phosphoglucomutase, first 3 domains"/>
    <property type="match status" value="3"/>
</dbReference>
<dbReference type="RefSeq" id="WP_154371726.1">
    <property type="nucleotide sequence ID" value="NZ_WKJJ01000003.1"/>
</dbReference>
<evidence type="ECO:0000256" key="5">
    <source>
        <dbReference type="ARBA" id="ARBA00022553"/>
    </source>
</evidence>
<keyword evidence="7 9" id="KW-0460">Magnesium</keyword>
<dbReference type="Pfam" id="PF02880">
    <property type="entry name" value="PGM_PMM_III"/>
    <property type="match status" value="1"/>
</dbReference>
<evidence type="ECO:0000259" key="13">
    <source>
        <dbReference type="Pfam" id="PF02880"/>
    </source>
</evidence>
<dbReference type="FunFam" id="3.40.120.10:FF:000005">
    <property type="entry name" value="Phosphoglucomutase 5"/>
    <property type="match status" value="1"/>
</dbReference>
<protein>
    <recommendedName>
        <fullName evidence="4">phosphoglucomutase (alpha-D-glucose-1,6-bisphosphate-dependent)</fullName>
        <ecNumber evidence="4">5.4.2.2</ecNumber>
    </recommendedName>
</protein>
<evidence type="ECO:0000256" key="9">
    <source>
        <dbReference type="RuleBase" id="RU004326"/>
    </source>
</evidence>
<organism evidence="14 15">
    <name type="scientific">Pseudoduganella rivuli</name>
    <dbReference type="NCBI Taxonomy" id="2666085"/>
    <lineage>
        <taxon>Bacteria</taxon>
        <taxon>Pseudomonadati</taxon>
        <taxon>Pseudomonadota</taxon>
        <taxon>Betaproteobacteria</taxon>
        <taxon>Burkholderiales</taxon>
        <taxon>Oxalobacteraceae</taxon>
        <taxon>Telluria group</taxon>
        <taxon>Pseudoduganella</taxon>
    </lineage>
</organism>
<feature type="domain" description="Alpha-D-phosphohexomutase alpha/beta/alpha" evidence="11">
    <location>
        <begin position="14"/>
        <end position="156"/>
    </location>
</feature>
<evidence type="ECO:0000256" key="10">
    <source>
        <dbReference type="SAM" id="MobiDB-lite"/>
    </source>
</evidence>
<keyword evidence="15" id="KW-1185">Reference proteome</keyword>
<dbReference type="EC" id="5.4.2.2" evidence="4"/>
<keyword evidence="8 14" id="KW-0413">Isomerase</keyword>
<dbReference type="EMBL" id="WKJJ01000003">
    <property type="protein sequence ID" value="MRV71246.1"/>
    <property type="molecule type" value="Genomic_DNA"/>
</dbReference>
<dbReference type="Gene3D" id="3.30.310.50">
    <property type="entry name" value="Alpha-D-phosphohexomutase, C-terminal domain"/>
    <property type="match status" value="1"/>
</dbReference>
<dbReference type="Pfam" id="PF02879">
    <property type="entry name" value="PGM_PMM_II"/>
    <property type="match status" value="1"/>
</dbReference>
<comment type="cofactor">
    <cofactor evidence="2">
        <name>Mg(2+)</name>
        <dbReference type="ChEBI" id="CHEBI:18420"/>
    </cofactor>
</comment>
<keyword evidence="6 9" id="KW-0479">Metal-binding</keyword>
<dbReference type="InterPro" id="IPR005841">
    <property type="entry name" value="Alpha-D-phosphohexomutase_SF"/>
</dbReference>
<dbReference type="InterPro" id="IPR005844">
    <property type="entry name" value="A-D-PHexomutase_a/b/a-I"/>
</dbReference>
<dbReference type="PROSITE" id="PS00710">
    <property type="entry name" value="PGM_PMM"/>
    <property type="match status" value="1"/>
</dbReference>
<dbReference type="PRINTS" id="PR00509">
    <property type="entry name" value="PGMPMM"/>
</dbReference>
<comment type="caution">
    <text evidence="14">The sequence shown here is derived from an EMBL/GenBank/DDBJ whole genome shotgun (WGS) entry which is preliminary data.</text>
</comment>
<evidence type="ECO:0000256" key="7">
    <source>
        <dbReference type="ARBA" id="ARBA00022842"/>
    </source>
</evidence>
<evidence type="ECO:0000259" key="12">
    <source>
        <dbReference type="Pfam" id="PF02879"/>
    </source>
</evidence>
<dbReference type="GO" id="GO:0005829">
    <property type="term" value="C:cytosol"/>
    <property type="evidence" value="ECO:0007669"/>
    <property type="project" value="TreeGrafter"/>
</dbReference>
<dbReference type="PANTHER" id="PTHR22573:SF2">
    <property type="entry name" value="PHOSPHOGLUCOMUTASE"/>
    <property type="match status" value="1"/>
</dbReference>
<dbReference type="FunFam" id="3.30.310.50:FF:000002">
    <property type="entry name" value="Phosphoglucomutase 5"/>
    <property type="match status" value="1"/>
</dbReference>
<dbReference type="GO" id="GO:0005975">
    <property type="term" value="P:carbohydrate metabolic process"/>
    <property type="evidence" value="ECO:0007669"/>
    <property type="project" value="InterPro"/>
</dbReference>
<reference evidence="14 15" key="1">
    <citation type="submission" date="2019-11" db="EMBL/GenBank/DDBJ databases">
        <title>Novel species isolated from a subtropical stream in China.</title>
        <authorList>
            <person name="Lu H."/>
        </authorList>
    </citation>
    <scope>NUCLEOTIDE SEQUENCE [LARGE SCALE GENOMIC DNA]</scope>
    <source>
        <strain evidence="14 15">FT92W</strain>
    </source>
</reference>
<gene>
    <name evidence="14" type="ORF">GJ700_05870</name>
</gene>
<feature type="domain" description="Alpha-D-phosphohexomutase alpha/beta/alpha" evidence="13">
    <location>
        <begin position="298"/>
        <end position="409"/>
    </location>
</feature>
<dbReference type="InterPro" id="IPR005845">
    <property type="entry name" value="A-D-PHexomutase_a/b/a-II"/>
</dbReference>
<evidence type="ECO:0000256" key="6">
    <source>
        <dbReference type="ARBA" id="ARBA00022723"/>
    </source>
</evidence>
<keyword evidence="5" id="KW-0597">Phosphoprotein</keyword>
<dbReference type="GO" id="GO:0004614">
    <property type="term" value="F:phosphoglucomutase activity"/>
    <property type="evidence" value="ECO:0007669"/>
    <property type="project" value="UniProtKB-EC"/>
</dbReference>
<dbReference type="SUPFAM" id="SSF55957">
    <property type="entry name" value="Phosphoglucomutase, C-terminal domain"/>
    <property type="match status" value="1"/>
</dbReference>
<comment type="catalytic activity">
    <reaction evidence="1">
        <text>alpha-D-glucose 1-phosphate = alpha-D-glucose 6-phosphate</text>
        <dbReference type="Rhea" id="RHEA:23536"/>
        <dbReference type="ChEBI" id="CHEBI:58225"/>
        <dbReference type="ChEBI" id="CHEBI:58601"/>
        <dbReference type="EC" id="5.4.2.2"/>
    </reaction>
</comment>
<evidence type="ECO:0000256" key="8">
    <source>
        <dbReference type="ARBA" id="ARBA00023235"/>
    </source>
</evidence>
<proteinExistence type="inferred from homology"/>
<dbReference type="InterPro" id="IPR036900">
    <property type="entry name" value="A-D-PHexomutase_C_sf"/>
</dbReference>
<dbReference type="InterPro" id="IPR005846">
    <property type="entry name" value="A-D-PHexomutase_a/b/a-III"/>
</dbReference>
<name>A0A7X2IK04_9BURK</name>
<dbReference type="Pfam" id="PF24947">
    <property type="entry name" value="PGM1_C_vert_fung"/>
    <property type="match status" value="1"/>
</dbReference>
<evidence type="ECO:0000256" key="1">
    <source>
        <dbReference type="ARBA" id="ARBA00000443"/>
    </source>
</evidence>
<dbReference type="NCBIfam" id="NF005737">
    <property type="entry name" value="PRK07564.1-1"/>
    <property type="match status" value="1"/>
</dbReference>
<evidence type="ECO:0000313" key="15">
    <source>
        <dbReference type="Proteomes" id="UP000446768"/>
    </source>
</evidence>
<feature type="region of interest" description="Disordered" evidence="10">
    <location>
        <begin position="1"/>
        <end position="22"/>
    </location>
</feature>
<sequence length="546" mass="57547">MAIQTIATQPIAGQKPGTSGLRKKTAVFSQPHYLENFVQSVFDVVGNEGDPTAQTLVLGGDGRYHNRAAIQTILKMAAAHGYASVLVGRGGILSTPAASCVIRKRGAAGGLILSASHNPGGADGDFGIKYNIAAGGPAPESVTDAVYHRTESITQYRISDAPDIDVDTIGVTQIEGMRVEVIDPVADYAELMARLFDFDAIRKLFAGGFTMRFDGMHAVSGPYAHAILEGMLGAPRGTVINGVPLEDFGGGHPDPNPVNAAELIGLMAQPDAPDFGAASDGDGDRNMIVGRKFDVTPSDSLAVLAANATVAPGYRAGLKGIARSMPTSRAADKVAEALGIACHETPTGWKYFGTLLDAGMATLCGEESYGTGSDHVREKDGVWAVLFWLNLLAASGKSVEEIVTAHWVRFGRHYYSRHDYEGIDAAAANLLMDDLRIKLPALPGASLNGHTVEFADDFSYTDPVDGSTAHKQGVRIIMTDGSRIVFRLSGTGTEGATLRVYFELYEPDAAQQRRPVQQALASLIAAADSVASITTQTGRASPSVIT</sequence>
<dbReference type="InterPro" id="IPR016066">
    <property type="entry name" value="A-D-PHexomutase_CS"/>
</dbReference>
<evidence type="ECO:0000256" key="3">
    <source>
        <dbReference type="ARBA" id="ARBA00010231"/>
    </source>
</evidence>
<dbReference type="GO" id="GO:0000287">
    <property type="term" value="F:magnesium ion binding"/>
    <property type="evidence" value="ECO:0007669"/>
    <property type="project" value="InterPro"/>
</dbReference>
<evidence type="ECO:0000259" key="11">
    <source>
        <dbReference type="Pfam" id="PF02878"/>
    </source>
</evidence>
<dbReference type="FunFam" id="3.40.120.10:FF:000004">
    <property type="entry name" value="Phosphoglucomutase 5"/>
    <property type="match status" value="1"/>
</dbReference>
<dbReference type="AlphaFoldDB" id="A0A7X2IK04"/>
<dbReference type="Proteomes" id="UP000446768">
    <property type="component" value="Unassembled WGS sequence"/>
</dbReference>
<dbReference type="InterPro" id="IPR016055">
    <property type="entry name" value="A-D-PHexomutase_a/b/a-I/II/III"/>
</dbReference>
<comment type="similarity">
    <text evidence="3 9">Belongs to the phosphohexose mutase family.</text>
</comment>
<dbReference type="Pfam" id="PF02878">
    <property type="entry name" value="PGM_PMM_I"/>
    <property type="match status" value="1"/>
</dbReference>
<evidence type="ECO:0000256" key="4">
    <source>
        <dbReference type="ARBA" id="ARBA00012728"/>
    </source>
</evidence>
<feature type="domain" description="Alpha-D-phosphohexomutase alpha/beta/alpha" evidence="12">
    <location>
        <begin position="187"/>
        <end position="289"/>
    </location>
</feature>
<dbReference type="PANTHER" id="PTHR22573">
    <property type="entry name" value="PHOSPHOHEXOMUTASE FAMILY MEMBER"/>
    <property type="match status" value="1"/>
</dbReference>
<dbReference type="InterPro" id="IPR045244">
    <property type="entry name" value="PGM"/>
</dbReference>
<evidence type="ECO:0000256" key="2">
    <source>
        <dbReference type="ARBA" id="ARBA00001946"/>
    </source>
</evidence>
<accession>A0A7X2IK04</accession>
<dbReference type="Gene3D" id="3.40.120.10">
    <property type="entry name" value="Alpha-D-Glucose-1,6-Bisphosphate, subunit A, domain 3"/>
    <property type="match status" value="3"/>
</dbReference>